<feature type="compositionally biased region" description="Polar residues" evidence="1">
    <location>
        <begin position="47"/>
        <end position="61"/>
    </location>
</feature>
<evidence type="ECO:0000313" key="3">
    <source>
        <dbReference type="Proteomes" id="UP001059041"/>
    </source>
</evidence>
<organism evidence="2 3">
    <name type="scientific">Triplophysa rosa</name>
    <name type="common">Cave loach</name>
    <dbReference type="NCBI Taxonomy" id="992332"/>
    <lineage>
        <taxon>Eukaryota</taxon>
        <taxon>Metazoa</taxon>
        <taxon>Chordata</taxon>
        <taxon>Craniata</taxon>
        <taxon>Vertebrata</taxon>
        <taxon>Euteleostomi</taxon>
        <taxon>Actinopterygii</taxon>
        <taxon>Neopterygii</taxon>
        <taxon>Teleostei</taxon>
        <taxon>Ostariophysi</taxon>
        <taxon>Cypriniformes</taxon>
        <taxon>Nemacheilidae</taxon>
        <taxon>Triplophysa</taxon>
    </lineage>
</organism>
<evidence type="ECO:0000313" key="2">
    <source>
        <dbReference type="EMBL" id="KAI7804905.1"/>
    </source>
</evidence>
<protein>
    <submittedName>
        <fullName evidence="2">Uncharacterized protein</fullName>
    </submittedName>
</protein>
<proteinExistence type="predicted"/>
<gene>
    <name evidence="2" type="ORF">IRJ41_023023</name>
</gene>
<comment type="caution">
    <text evidence="2">The sequence shown here is derived from an EMBL/GenBank/DDBJ whole genome shotgun (WGS) entry which is preliminary data.</text>
</comment>
<evidence type="ECO:0000256" key="1">
    <source>
        <dbReference type="SAM" id="MobiDB-lite"/>
    </source>
</evidence>
<name>A0A9W7TWK9_TRIRA</name>
<sequence length="92" mass="10197">MQRPDRPHMGHCWEALKELNQDIFTFSLQPPNITDAETDSCRLTAGSSWTASPVTQTQSRPSAPARRKSPAFIQTGIGEERAETKVAGSFHE</sequence>
<dbReference type="AlphaFoldDB" id="A0A9W7TWK9"/>
<dbReference type="EMBL" id="JAFHDT010000010">
    <property type="protein sequence ID" value="KAI7804905.1"/>
    <property type="molecule type" value="Genomic_DNA"/>
</dbReference>
<dbReference type="Proteomes" id="UP001059041">
    <property type="component" value="Linkage Group LG10"/>
</dbReference>
<feature type="region of interest" description="Disordered" evidence="1">
    <location>
        <begin position="47"/>
        <end position="71"/>
    </location>
</feature>
<accession>A0A9W7TWK9</accession>
<keyword evidence="3" id="KW-1185">Reference proteome</keyword>
<reference evidence="2" key="1">
    <citation type="submission" date="2021-02" db="EMBL/GenBank/DDBJ databases">
        <title>Comparative genomics reveals that relaxation of natural selection precedes convergent phenotypic evolution of cavefish.</title>
        <authorList>
            <person name="Peng Z."/>
        </authorList>
    </citation>
    <scope>NUCLEOTIDE SEQUENCE</scope>
    <source>
        <tissue evidence="2">Muscle</tissue>
    </source>
</reference>